<comment type="caution">
    <text evidence="2">The sequence shown here is derived from an EMBL/GenBank/DDBJ whole genome shotgun (WGS) entry which is preliminary data.</text>
</comment>
<evidence type="ECO:0000256" key="1">
    <source>
        <dbReference type="SAM" id="MobiDB-lite"/>
    </source>
</evidence>
<evidence type="ECO:0000313" key="5">
    <source>
        <dbReference type="Proteomes" id="UP000488956"/>
    </source>
</evidence>
<proteinExistence type="predicted"/>
<name>A0A6A3IAR5_9STRA</name>
<protein>
    <submittedName>
        <fullName evidence="2">Uncharacterized protein</fullName>
    </submittedName>
</protein>
<accession>A0A6A3IAR5</accession>
<feature type="compositionally biased region" description="Polar residues" evidence="1">
    <location>
        <begin position="96"/>
        <end position="107"/>
    </location>
</feature>
<feature type="compositionally biased region" description="Low complexity" evidence="1">
    <location>
        <begin position="30"/>
        <end position="60"/>
    </location>
</feature>
<gene>
    <name evidence="3" type="ORF">PF010_g27265</name>
    <name evidence="2" type="ORF">PF011_g23487</name>
</gene>
<reference evidence="4 5" key="1">
    <citation type="submission" date="2018-09" db="EMBL/GenBank/DDBJ databases">
        <title>Genomic investigation of the strawberry pathogen Phytophthora fragariae indicates pathogenicity is determined by transcriptional variation in three key races.</title>
        <authorList>
            <person name="Adams T.M."/>
            <person name="Armitage A.D."/>
            <person name="Sobczyk M.K."/>
            <person name="Bates H.J."/>
            <person name="Dunwell J.M."/>
            <person name="Nellist C.F."/>
            <person name="Harrison R.J."/>
        </authorList>
    </citation>
    <scope>NUCLEOTIDE SEQUENCE [LARGE SCALE GENOMIC DNA]</scope>
    <source>
        <strain evidence="3 5">ONT-3</strain>
        <strain evidence="2 4">SCRP245</strain>
    </source>
</reference>
<sequence>MRLHPTFYVGRLKSYVPAMIPATEAECPQPARSRSRPAADADAESARAPAPRARASPNVARRTRANPSDEVAPSSRADTAPTESQQPPPPQHERAQTQCDGGHTHNS</sequence>
<feature type="region of interest" description="Disordered" evidence="1">
    <location>
        <begin position="25"/>
        <end position="107"/>
    </location>
</feature>
<dbReference type="Proteomes" id="UP000488956">
    <property type="component" value="Unassembled WGS sequence"/>
</dbReference>
<dbReference type="Proteomes" id="UP000460718">
    <property type="component" value="Unassembled WGS sequence"/>
</dbReference>
<dbReference type="EMBL" id="QXFX01003617">
    <property type="protein sequence ID" value="KAE9067950.1"/>
    <property type="molecule type" value="Genomic_DNA"/>
</dbReference>
<dbReference type="EMBL" id="QXFW01002514">
    <property type="protein sequence ID" value="KAE8977845.1"/>
    <property type="molecule type" value="Genomic_DNA"/>
</dbReference>
<evidence type="ECO:0000313" key="3">
    <source>
        <dbReference type="EMBL" id="KAE9067950.1"/>
    </source>
</evidence>
<organism evidence="2 4">
    <name type="scientific">Phytophthora fragariae</name>
    <dbReference type="NCBI Taxonomy" id="53985"/>
    <lineage>
        <taxon>Eukaryota</taxon>
        <taxon>Sar</taxon>
        <taxon>Stramenopiles</taxon>
        <taxon>Oomycota</taxon>
        <taxon>Peronosporomycetes</taxon>
        <taxon>Peronosporales</taxon>
        <taxon>Peronosporaceae</taxon>
        <taxon>Phytophthora</taxon>
    </lineage>
</organism>
<evidence type="ECO:0000313" key="2">
    <source>
        <dbReference type="EMBL" id="KAE8977845.1"/>
    </source>
</evidence>
<evidence type="ECO:0000313" key="4">
    <source>
        <dbReference type="Proteomes" id="UP000460718"/>
    </source>
</evidence>
<dbReference type="AlphaFoldDB" id="A0A6A3IAR5"/>